<keyword evidence="3" id="KW-1185">Reference proteome</keyword>
<organism evidence="2 3">
    <name type="scientific">Prorocentrum cordatum</name>
    <dbReference type="NCBI Taxonomy" id="2364126"/>
    <lineage>
        <taxon>Eukaryota</taxon>
        <taxon>Sar</taxon>
        <taxon>Alveolata</taxon>
        <taxon>Dinophyceae</taxon>
        <taxon>Prorocentrales</taxon>
        <taxon>Prorocentraceae</taxon>
        <taxon>Prorocentrum</taxon>
    </lineage>
</organism>
<feature type="region of interest" description="Disordered" evidence="1">
    <location>
        <begin position="588"/>
        <end position="670"/>
    </location>
</feature>
<accession>A0ABN9T107</accession>
<evidence type="ECO:0000313" key="3">
    <source>
        <dbReference type="Proteomes" id="UP001189429"/>
    </source>
</evidence>
<evidence type="ECO:0000256" key="1">
    <source>
        <dbReference type="SAM" id="MobiDB-lite"/>
    </source>
</evidence>
<feature type="compositionally biased region" description="Pro residues" evidence="1">
    <location>
        <begin position="614"/>
        <end position="624"/>
    </location>
</feature>
<protein>
    <submittedName>
        <fullName evidence="2">Uncharacterized protein</fullName>
    </submittedName>
</protein>
<name>A0ABN9T107_9DINO</name>
<reference evidence="2" key="1">
    <citation type="submission" date="2023-10" db="EMBL/GenBank/DDBJ databases">
        <authorList>
            <person name="Chen Y."/>
            <person name="Shah S."/>
            <person name="Dougan E. K."/>
            <person name="Thang M."/>
            <person name="Chan C."/>
        </authorList>
    </citation>
    <scope>NUCLEOTIDE SEQUENCE [LARGE SCALE GENOMIC DNA]</scope>
</reference>
<dbReference type="Proteomes" id="UP001189429">
    <property type="component" value="Unassembled WGS sequence"/>
</dbReference>
<gene>
    <name evidence="2" type="ORF">PCOR1329_LOCUS34526</name>
</gene>
<sequence>MSPMRQVQSSLVAMLFGDGPCFLADHFGLERESSLGDMYGELREITLSLSASLHYRVESQFGEYPLELLRVAPRAALGECVKGAMRELMGTPTCCLDESFSGRLLDWARAKADGGLGEEAILEALCCEVVIAAIRAWAEDGKASVAHVERLHAIMKHLICRSTSRPGAESVILLNHARRMMAKFTEQGHLDFSLEKNQVVLARRGGLVTRQDARRLRKPRKRRQPRQRETFLNTKSRLAKLARAGAPWTNDQEKRAREEWGRQMDEMTQEQVDTYLAAHAALPAAQEPVDETAGGAAAELRGGALDLLDILTGSVEPPEFEIAVGDRARQVWPLDVGDETWPLAEARFEQHLRAVSGASSGGAPARVPGVTQCAKKIRPELRETLLVEGPADENATPVPMGPVAVRDQCFRLHPGLCQTRDKEVYAQALAAASGLRAFVKGMSSGQLIRIIGGDVEQAASSDARPVEMWLCIGAMRQRGPPLAVFARCSRHACLQGVIQVDVAEPPEARGRGSLEFNFSTCYRVARDCVVLDGMQGAKVQEIRCANTSVLAMMLQGEFVVREAPFRGMDQSLVVLAPLGSCKRAKAKVTHIDSGGSGTDEGGKTDGLQEDDPMEVPPPPQPPQPLDAAGQPGGRRGQKRRAAAAEPPGLDGAMPRIHQGWGARKKGGDQEQYSRYDVPGCGYLYYAHGRKKMAAHCVNAACPHGLCRTGRSCAGSAQKFSGRPVGFLLAWLFAGHGYDQAGHQALARREQRDNADISYAERNSCRQWAKDNIPDVFAHEREREDGESEGPQHVCY</sequence>
<evidence type="ECO:0000313" key="2">
    <source>
        <dbReference type="EMBL" id="CAK0838618.1"/>
    </source>
</evidence>
<comment type="caution">
    <text evidence="2">The sequence shown here is derived from an EMBL/GenBank/DDBJ whole genome shotgun (WGS) entry which is preliminary data.</text>
</comment>
<proteinExistence type="predicted"/>
<dbReference type="EMBL" id="CAUYUJ010014236">
    <property type="protein sequence ID" value="CAK0838618.1"/>
    <property type="molecule type" value="Genomic_DNA"/>
</dbReference>